<dbReference type="KEGG" id="lamb:KBB96_16085"/>
<gene>
    <name evidence="2" type="ORF">KBB96_16085</name>
</gene>
<name>A0A975G7U8_9BACT</name>
<accession>A0A975G7U8</accession>
<dbReference type="AlphaFoldDB" id="A0A975G7U8"/>
<keyword evidence="3" id="KW-1185">Reference proteome</keyword>
<proteinExistence type="predicted"/>
<organism evidence="2 3">
    <name type="scientific">Luteolibacter ambystomatis</name>
    <dbReference type="NCBI Taxonomy" id="2824561"/>
    <lineage>
        <taxon>Bacteria</taxon>
        <taxon>Pseudomonadati</taxon>
        <taxon>Verrucomicrobiota</taxon>
        <taxon>Verrucomicrobiia</taxon>
        <taxon>Verrucomicrobiales</taxon>
        <taxon>Verrucomicrobiaceae</taxon>
        <taxon>Luteolibacter</taxon>
    </lineage>
</organism>
<dbReference type="Proteomes" id="UP000676169">
    <property type="component" value="Chromosome"/>
</dbReference>
<evidence type="ECO:0000313" key="3">
    <source>
        <dbReference type="Proteomes" id="UP000676169"/>
    </source>
</evidence>
<evidence type="ECO:0000256" key="1">
    <source>
        <dbReference type="SAM" id="MobiDB-lite"/>
    </source>
</evidence>
<evidence type="ECO:0000313" key="2">
    <source>
        <dbReference type="EMBL" id="QUE50376.1"/>
    </source>
</evidence>
<reference evidence="2" key="1">
    <citation type="submission" date="2021-04" db="EMBL/GenBank/DDBJ databases">
        <title>Luteolibacter sp. 32A isolated from the skin of an Anderson's salamander (Ambystoma andersonii).</title>
        <authorList>
            <person name="Spergser J."/>
            <person name="Busse H.-J."/>
        </authorList>
    </citation>
    <scope>NUCLEOTIDE SEQUENCE</scope>
    <source>
        <strain evidence="2">32A</strain>
    </source>
</reference>
<sequence>MMIRLSLAVAIAAGGLLLTSCDPYGPPPGYGPRSPYDAPGPRAPGPRQMRGDGYGNGDPYGPNDGGYGNGYGQGGDSGYGRDGGYGGGSRGGDPYGSNDGGGYTENPTPRTNPPSTGGSSGSGTGSGKKDYPTATKTANPGRVLSPYPPYNVINVEDIKSGKLAKDPSTGEIFRVP</sequence>
<dbReference type="EMBL" id="CP073100">
    <property type="protein sequence ID" value="QUE50376.1"/>
    <property type="molecule type" value="Genomic_DNA"/>
</dbReference>
<feature type="compositionally biased region" description="Gly residues" evidence="1">
    <location>
        <begin position="52"/>
        <end position="103"/>
    </location>
</feature>
<feature type="region of interest" description="Disordered" evidence="1">
    <location>
        <begin position="22"/>
        <end position="149"/>
    </location>
</feature>
<dbReference type="PROSITE" id="PS51257">
    <property type="entry name" value="PROKAR_LIPOPROTEIN"/>
    <property type="match status" value="1"/>
</dbReference>
<protein>
    <submittedName>
        <fullName evidence="2">Uncharacterized protein</fullName>
    </submittedName>
</protein>
<dbReference type="RefSeq" id="WP_211630516.1">
    <property type="nucleotide sequence ID" value="NZ_CP073100.1"/>
</dbReference>